<evidence type="ECO:0000313" key="2">
    <source>
        <dbReference type="EMBL" id="GAA3747723.1"/>
    </source>
</evidence>
<name>A0ABP7FT72_9ACTN</name>
<gene>
    <name evidence="2" type="ORF">GCM10023082_50090</name>
</gene>
<keyword evidence="1" id="KW-1133">Transmembrane helix</keyword>
<proteinExistence type="predicted"/>
<accession>A0ABP7FT72</accession>
<sequence length="84" mass="8798">MTQHSHRHIPQIVSVFADDNTRRPAATSGTRSSLRLVVQARSALSIAVIGGVTSGLIPAGTIALVLAGAVLTDGSYLAYERVRT</sequence>
<feature type="transmembrane region" description="Helical" evidence="1">
    <location>
        <begin position="43"/>
        <end position="71"/>
    </location>
</feature>
<dbReference type="EMBL" id="BAABEP010000045">
    <property type="protein sequence ID" value="GAA3747723.1"/>
    <property type="molecule type" value="Genomic_DNA"/>
</dbReference>
<dbReference type="Proteomes" id="UP001499884">
    <property type="component" value="Unassembled WGS sequence"/>
</dbReference>
<keyword evidence="3" id="KW-1185">Reference proteome</keyword>
<organism evidence="2 3">
    <name type="scientific">Streptomyces tremellae</name>
    <dbReference type="NCBI Taxonomy" id="1124239"/>
    <lineage>
        <taxon>Bacteria</taxon>
        <taxon>Bacillati</taxon>
        <taxon>Actinomycetota</taxon>
        <taxon>Actinomycetes</taxon>
        <taxon>Kitasatosporales</taxon>
        <taxon>Streptomycetaceae</taxon>
        <taxon>Streptomyces</taxon>
    </lineage>
</organism>
<evidence type="ECO:0000313" key="3">
    <source>
        <dbReference type="Proteomes" id="UP001499884"/>
    </source>
</evidence>
<protein>
    <submittedName>
        <fullName evidence="2">Uncharacterized protein</fullName>
    </submittedName>
</protein>
<comment type="caution">
    <text evidence="2">The sequence shown here is derived from an EMBL/GenBank/DDBJ whole genome shotgun (WGS) entry which is preliminary data.</text>
</comment>
<reference evidence="3" key="1">
    <citation type="journal article" date="2019" name="Int. J. Syst. Evol. Microbiol.">
        <title>The Global Catalogue of Microorganisms (GCM) 10K type strain sequencing project: providing services to taxonomists for standard genome sequencing and annotation.</title>
        <authorList>
            <consortium name="The Broad Institute Genomics Platform"/>
            <consortium name="The Broad Institute Genome Sequencing Center for Infectious Disease"/>
            <person name="Wu L."/>
            <person name="Ma J."/>
        </authorList>
    </citation>
    <scope>NUCLEOTIDE SEQUENCE [LARGE SCALE GENOMIC DNA]</scope>
    <source>
        <strain evidence="3">JCM 30846</strain>
    </source>
</reference>
<evidence type="ECO:0000256" key="1">
    <source>
        <dbReference type="SAM" id="Phobius"/>
    </source>
</evidence>
<keyword evidence="1" id="KW-0472">Membrane</keyword>
<keyword evidence="1" id="KW-0812">Transmembrane</keyword>